<comment type="similarity">
    <text evidence="1">Belongs to the RutC family.</text>
</comment>
<keyword evidence="4" id="KW-1185">Reference proteome</keyword>
<accession>A0A1N6G2P7</accession>
<sequence>MKKTLFLPLLLLSFSSFSQTVKLINPPSLATPKSYSHAAVIDLGTCTMVIIAGQVAFDKEGNLVGKGDIGKQTEQAFRNIKSILEANGGTMEHLVKLGYFTVDVSRIEEIRNARNQFINTTKPPTSTLVQVSRLFREDLLMEIEATAIIPKK</sequence>
<dbReference type="InterPro" id="IPR035959">
    <property type="entry name" value="RutC-like_sf"/>
</dbReference>
<dbReference type="OrthoDB" id="9803101at2"/>
<gene>
    <name evidence="3" type="ORF">SAMN04488055_2546</name>
</gene>
<dbReference type="EMBL" id="FSRA01000001">
    <property type="protein sequence ID" value="SIO01815.1"/>
    <property type="molecule type" value="Genomic_DNA"/>
</dbReference>
<dbReference type="PANTHER" id="PTHR11803">
    <property type="entry name" value="2-IMINOBUTANOATE/2-IMINOPROPANOATE DEAMINASE RIDA"/>
    <property type="match status" value="1"/>
</dbReference>
<dbReference type="RefSeq" id="WP_074239598.1">
    <property type="nucleotide sequence ID" value="NZ_FSRA01000001.1"/>
</dbReference>
<protein>
    <submittedName>
        <fullName evidence="3">Enamine deaminase RidA, house cleaning of reactive enamine intermediates, YjgF/YER057c/UK114 family</fullName>
    </submittedName>
</protein>
<evidence type="ECO:0000256" key="2">
    <source>
        <dbReference type="SAM" id="SignalP"/>
    </source>
</evidence>
<feature type="signal peptide" evidence="2">
    <location>
        <begin position="1"/>
        <end position="18"/>
    </location>
</feature>
<keyword evidence="2" id="KW-0732">Signal</keyword>
<dbReference type="GO" id="GO:0019239">
    <property type="term" value="F:deaminase activity"/>
    <property type="evidence" value="ECO:0007669"/>
    <property type="project" value="TreeGrafter"/>
</dbReference>
<evidence type="ECO:0000256" key="1">
    <source>
        <dbReference type="ARBA" id="ARBA00010552"/>
    </source>
</evidence>
<evidence type="ECO:0000313" key="4">
    <source>
        <dbReference type="Proteomes" id="UP000185003"/>
    </source>
</evidence>
<organism evidence="3 4">
    <name type="scientific">Chitinophaga niabensis</name>
    <dbReference type="NCBI Taxonomy" id="536979"/>
    <lineage>
        <taxon>Bacteria</taxon>
        <taxon>Pseudomonadati</taxon>
        <taxon>Bacteroidota</taxon>
        <taxon>Chitinophagia</taxon>
        <taxon>Chitinophagales</taxon>
        <taxon>Chitinophagaceae</taxon>
        <taxon>Chitinophaga</taxon>
    </lineage>
</organism>
<dbReference type="STRING" id="536979.SAMN04488055_2546"/>
<dbReference type="Gene3D" id="3.30.1330.40">
    <property type="entry name" value="RutC-like"/>
    <property type="match status" value="1"/>
</dbReference>
<dbReference type="SUPFAM" id="SSF55298">
    <property type="entry name" value="YjgF-like"/>
    <property type="match status" value="1"/>
</dbReference>
<feature type="chain" id="PRO_5012816997" evidence="2">
    <location>
        <begin position="19"/>
        <end position="152"/>
    </location>
</feature>
<reference evidence="3 4" key="1">
    <citation type="submission" date="2016-11" db="EMBL/GenBank/DDBJ databases">
        <authorList>
            <person name="Jaros S."/>
            <person name="Januszkiewicz K."/>
            <person name="Wedrychowicz H."/>
        </authorList>
    </citation>
    <scope>NUCLEOTIDE SEQUENCE [LARGE SCALE GENOMIC DNA]</scope>
    <source>
        <strain evidence="3 4">DSM 24787</strain>
    </source>
</reference>
<dbReference type="Proteomes" id="UP000185003">
    <property type="component" value="Unassembled WGS sequence"/>
</dbReference>
<proteinExistence type="inferred from homology"/>
<evidence type="ECO:0000313" key="3">
    <source>
        <dbReference type="EMBL" id="SIO01815.1"/>
    </source>
</evidence>
<dbReference type="Pfam" id="PF01042">
    <property type="entry name" value="Ribonuc_L-PSP"/>
    <property type="match status" value="1"/>
</dbReference>
<dbReference type="PANTHER" id="PTHR11803:SF58">
    <property type="entry name" value="PROTEIN HMF1-RELATED"/>
    <property type="match status" value="1"/>
</dbReference>
<name>A0A1N6G2P7_9BACT</name>
<dbReference type="CDD" id="cd00448">
    <property type="entry name" value="YjgF_YER057c_UK114_family"/>
    <property type="match status" value="1"/>
</dbReference>
<dbReference type="AlphaFoldDB" id="A0A1N6G2P7"/>
<dbReference type="InterPro" id="IPR006175">
    <property type="entry name" value="YjgF/YER057c/UK114"/>
</dbReference>
<dbReference type="GO" id="GO:0005829">
    <property type="term" value="C:cytosol"/>
    <property type="evidence" value="ECO:0007669"/>
    <property type="project" value="TreeGrafter"/>
</dbReference>